<feature type="transmembrane region" description="Helical" evidence="6">
    <location>
        <begin position="221"/>
        <end position="244"/>
    </location>
</feature>
<feature type="transmembrane region" description="Helical" evidence="6">
    <location>
        <begin position="277"/>
        <end position="310"/>
    </location>
</feature>
<dbReference type="KEGG" id="thl:TEH_24010"/>
<dbReference type="AlphaFoldDB" id="A0AAN1SKQ6"/>
<feature type="transmembrane region" description="Helical" evidence="6">
    <location>
        <begin position="445"/>
        <end position="473"/>
    </location>
</feature>
<feature type="transmembrane region" description="Helical" evidence="6">
    <location>
        <begin position="361"/>
        <end position="382"/>
    </location>
</feature>
<feature type="transmembrane region" description="Helical" evidence="6">
    <location>
        <begin position="176"/>
        <end position="200"/>
    </location>
</feature>
<protein>
    <submittedName>
        <fullName evidence="7">DASS family transporter</fullName>
    </submittedName>
</protein>
<comment type="subcellular location">
    <subcellularLocation>
        <location evidence="1">Membrane</location>
        <topology evidence="1">Multi-pass membrane protein</topology>
    </subcellularLocation>
</comment>
<feature type="transmembrane region" description="Helical" evidence="6">
    <location>
        <begin position="36"/>
        <end position="54"/>
    </location>
</feature>
<evidence type="ECO:0000256" key="4">
    <source>
        <dbReference type="ARBA" id="ARBA00022989"/>
    </source>
</evidence>
<evidence type="ECO:0000313" key="8">
    <source>
        <dbReference type="Proteomes" id="UP000002663"/>
    </source>
</evidence>
<evidence type="ECO:0000256" key="1">
    <source>
        <dbReference type="ARBA" id="ARBA00004141"/>
    </source>
</evidence>
<evidence type="ECO:0000313" key="7">
    <source>
        <dbReference type="EMBL" id="BAK95728.1"/>
    </source>
</evidence>
<keyword evidence="5 6" id="KW-0472">Membrane</keyword>
<dbReference type="GO" id="GO:0016020">
    <property type="term" value="C:membrane"/>
    <property type="evidence" value="ECO:0007669"/>
    <property type="project" value="UniProtKB-SubCell"/>
</dbReference>
<dbReference type="InterPro" id="IPR001898">
    <property type="entry name" value="SLC13A/DASS"/>
</dbReference>
<feature type="transmembrane region" description="Helical" evidence="6">
    <location>
        <begin position="394"/>
        <end position="416"/>
    </location>
</feature>
<dbReference type="PANTHER" id="PTHR42826">
    <property type="entry name" value="DICARBOXYLATE TRANSPORTER 2.1, CHLOROPLASTIC"/>
    <property type="match status" value="1"/>
</dbReference>
<dbReference type="PIRSF" id="PIRSF002457">
    <property type="entry name" value="DASS"/>
    <property type="match status" value="1"/>
</dbReference>
<proteinExistence type="inferred from homology"/>
<sequence length="474" mass="51894">MADSKFNRQFFIHLMIPVVVGFIIWFFPWRPEEVPVEGWQMLAIFIATIVAIILKPLPMGAVALIGLTVTILVGPLSTETALDAFSGTSVWLIVLAFFLSKGIIKTGLGHRIAYNLIERFGKKTIGLVYAMMGVNIVVGPAIPSSTARTGGVMLPIVQGLADIYDSKPQDGTSRKLGAFLITCLYHIDTIVATMFLTAGATKPLAQELAAGFGIEITWMNWFLGALVPGILSLIVIPLILFKIYPPEIKETPGAPSWAKEKKSEVGPMTFDEKNMSWIFILAIILWISGQFIALSAVTVALIAISLLLILKILAWNDITQEKGAWNTLIWFAILVMMAGQLNELGFISWFSEAIASAVTGWSWVAIFITLCLAFFYSHYFFASLTAHVTAMYPAFLGVALASGTPPLFAALMLAYVTNICGATTHYASGPAAVLFGEGYVTQKEWWKICFIMGLVYLFIWLVIGSAWLGFIGFM</sequence>
<dbReference type="Proteomes" id="UP000002663">
    <property type="component" value="Chromosome"/>
</dbReference>
<dbReference type="InterPro" id="IPR030676">
    <property type="entry name" value="CitT-rel"/>
</dbReference>
<evidence type="ECO:0000256" key="2">
    <source>
        <dbReference type="ARBA" id="ARBA00007349"/>
    </source>
</evidence>
<feature type="transmembrane region" description="Helical" evidence="6">
    <location>
        <begin position="322"/>
        <end position="341"/>
    </location>
</feature>
<feature type="transmembrane region" description="Helical" evidence="6">
    <location>
        <begin position="84"/>
        <end position="104"/>
    </location>
</feature>
<feature type="transmembrane region" description="Helical" evidence="6">
    <location>
        <begin position="125"/>
        <end position="143"/>
    </location>
</feature>
<evidence type="ECO:0000256" key="5">
    <source>
        <dbReference type="ARBA" id="ARBA00023136"/>
    </source>
</evidence>
<dbReference type="RefSeq" id="WP_014125753.1">
    <property type="nucleotide sequence ID" value="NC_016052.1"/>
</dbReference>
<evidence type="ECO:0000256" key="6">
    <source>
        <dbReference type="SAM" id="Phobius"/>
    </source>
</evidence>
<reference evidence="7 8" key="1">
    <citation type="submission" date="2011-01" db="EMBL/GenBank/DDBJ databases">
        <title>Whole genome sequence of Tetragenococcus halophilus NBRC 12172.</title>
        <authorList>
            <person name="Nakazawa H."/>
            <person name="Omata S."/>
            <person name="Koga C."/>
            <person name="Watanabe Y."/>
            <person name="Katano Y."/>
            <person name="Ito N."/>
            <person name="Tsukatani N."/>
            <person name="Ankai A."/>
            <person name="Oguchi A."/>
            <person name="Fukui S."/>
            <person name="Yashiro I."/>
            <person name="Kamata S."/>
            <person name="Hashimoto Y."/>
            <person name="Yamazaki J."/>
            <person name="Taguchi H."/>
            <person name="Tanaka A."/>
            <person name="Koyama T."/>
            <person name="Ichige A."/>
            <person name="Hanya Y."/>
            <person name="Tanikawa S."/>
            <person name="Yamazaki S."/>
            <person name="Fujita N."/>
        </authorList>
    </citation>
    <scope>NUCLEOTIDE SEQUENCE [LARGE SCALE GENOMIC DNA]</scope>
    <source>
        <strain evidence="8">DSM 20338 / JCM 20259 / NCIMB 9735 / NBRC 12172</strain>
    </source>
</reference>
<evidence type="ECO:0000256" key="3">
    <source>
        <dbReference type="ARBA" id="ARBA00022692"/>
    </source>
</evidence>
<dbReference type="GO" id="GO:0022857">
    <property type="term" value="F:transmembrane transporter activity"/>
    <property type="evidence" value="ECO:0007669"/>
    <property type="project" value="InterPro"/>
</dbReference>
<keyword evidence="4 6" id="KW-1133">Transmembrane helix</keyword>
<gene>
    <name evidence="7" type="ordered locus">TEH_24010</name>
</gene>
<organism evidence="7 8">
    <name type="scientific">Tetragenococcus halophilus (strain DSM 20338 / JCM 20259 / NCIMB 9735 / NBRC 12172)</name>
    <name type="common">Pediococcus halophilus</name>
    <dbReference type="NCBI Taxonomy" id="945021"/>
    <lineage>
        <taxon>Bacteria</taxon>
        <taxon>Bacillati</taxon>
        <taxon>Bacillota</taxon>
        <taxon>Bacilli</taxon>
        <taxon>Lactobacillales</taxon>
        <taxon>Enterococcaceae</taxon>
        <taxon>Tetragenococcus</taxon>
    </lineage>
</organism>
<accession>A0AAN1SKQ6</accession>
<name>A0AAN1SKQ6_TETHN</name>
<comment type="similarity">
    <text evidence="2">Belongs to the SLC13A/DASS transporter (TC 2.A.47) family. DIT1 subfamily.</text>
</comment>
<dbReference type="Pfam" id="PF00939">
    <property type="entry name" value="Na_sulph_symp"/>
    <property type="match status" value="1"/>
</dbReference>
<dbReference type="EMBL" id="AP012046">
    <property type="protein sequence ID" value="BAK95728.1"/>
    <property type="molecule type" value="Genomic_DNA"/>
</dbReference>
<keyword evidence="3 6" id="KW-0812">Transmembrane</keyword>
<feature type="transmembrane region" description="Helical" evidence="6">
    <location>
        <begin position="12"/>
        <end position="30"/>
    </location>
</feature>
<dbReference type="NCBIfam" id="TIGR00785">
    <property type="entry name" value="dass"/>
    <property type="match status" value="1"/>
</dbReference>